<evidence type="ECO:0000256" key="4">
    <source>
        <dbReference type="ARBA" id="ARBA00042703"/>
    </source>
</evidence>
<evidence type="ECO:0000256" key="11">
    <source>
        <dbReference type="ARBA" id="ARBA00048919"/>
    </source>
</evidence>
<keyword evidence="15" id="KW-1185">Reference proteome</keyword>
<dbReference type="GO" id="GO:0052689">
    <property type="term" value="F:carboxylic ester hydrolase activity"/>
    <property type="evidence" value="ECO:0007669"/>
    <property type="project" value="TreeGrafter"/>
</dbReference>
<evidence type="ECO:0000256" key="1">
    <source>
        <dbReference type="ARBA" id="ARBA00008645"/>
    </source>
</evidence>
<dbReference type="EMBL" id="GITU01000381">
    <property type="protein sequence ID" value="MBC1169084.1"/>
    <property type="molecule type" value="Transcribed_RNA"/>
</dbReference>
<evidence type="ECO:0000256" key="3">
    <source>
        <dbReference type="ARBA" id="ARBA00026104"/>
    </source>
</evidence>
<dbReference type="InterPro" id="IPR029058">
    <property type="entry name" value="AB_hydrolase_fold"/>
</dbReference>
<feature type="domain" description="AB hydrolase-1" evidence="12">
    <location>
        <begin position="48"/>
        <end position="294"/>
    </location>
</feature>
<dbReference type="Gene3D" id="3.40.50.1820">
    <property type="entry name" value="alpha/beta hydrolase"/>
    <property type="match status" value="1"/>
</dbReference>
<dbReference type="SUPFAM" id="SSF53474">
    <property type="entry name" value="alpha/beta-Hydrolases"/>
    <property type="match status" value="1"/>
</dbReference>
<comment type="catalytic activity">
    <reaction evidence="9">
        <text>1,2-didecanoylglycerol + H2O = decanoylglycerol + decanoate + H(+)</text>
        <dbReference type="Rhea" id="RHEA:48596"/>
        <dbReference type="ChEBI" id="CHEBI:11152"/>
        <dbReference type="ChEBI" id="CHEBI:15377"/>
        <dbReference type="ChEBI" id="CHEBI:15378"/>
        <dbReference type="ChEBI" id="CHEBI:27689"/>
        <dbReference type="ChEBI" id="CHEBI:90605"/>
    </reaction>
</comment>
<keyword evidence="2" id="KW-0378">Hydrolase</keyword>
<dbReference type="EMBL" id="AJWK01029435">
    <property type="status" value="NOT_ANNOTATED_CDS"/>
    <property type="molecule type" value="Genomic_DNA"/>
</dbReference>
<dbReference type="PRINTS" id="PR00111">
    <property type="entry name" value="ABHYDROLASE"/>
</dbReference>
<name>A0A1B0CUN3_LUTLO</name>
<dbReference type="Pfam" id="PF00561">
    <property type="entry name" value="Abhydrolase_1"/>
    <property type="match status" value="1"/>
</dbReference>
<dbReference type="EnsemblMetazoa" id="LLOJ008668-RA">
    <property type="protein sequence ID" value="LLOJ008668-PA"/>
    <property type="gene ID" value="LLOJ008668"/>
</dbReference>
<dbReference type="VEuPathDB" id="VectorBase:LLONM1_001397"/>
<dbReference type="AlphaFoldDB" id="A0A1B0CUN3"/>
<evidence type="ECO:0000256" key="5">
    <source>
        <dbReference type="ARBA" id="ARBA00043667"/>
    </source>
</evidence>
<evidence type="ECO:0000256" key="6">
    <source>
        <dbReference type="ARBA" id="ARBA00043742"/>
    </source>
</evidence>
<comment type="catalytic activity">
    <reaction evidence="10">
        <text>1-octadecanoyl-2-(9Z-octadecenoyl)-sn-glycerol + H2O = 2-(9Z-octadecenoyl)-glycerol + octadecanoate + H(+)</text>
        <dbReference type="Rhea" id="RHEA:77103"/>
        <dbReference type="ChEBI" id="CHEBI:15377"/>
        <dbReference type="ChEBI" id="CHEBI:15378"/>
        <dbReference type="ChEBI" id="CHEBI:25629"/>
        <dbReference type="ChEBI" id="CHEBI:73990"/>
        <dbReference type="ChEBI" id="CHEBI:75468"/>
    </reaction>
</comment>
<comment type="catalytic activity">
    <reaction evidence="8">
        <text>1-octadecanoyl-2-(4Z,7Z,10Z,13Z,16Z,19Z-docosahexaenoyl)-sn-glycerol + H2O = 2-(4Z,7Z,10Z,13Z,16Z,19Z-docosahexaenoyl)-glycerol + octadecanoate + H(+)</text>
        <dbReference type="Rhea" id="RHEA:77107"/>
        <dbReference type="ChEBI" id="CHEBI:15377"/>
        <dbReference type="ChEBI" id="CHEBI:15378"/>
        <dbReference type="ChEBI" id="CHEBI:25629"/>
        <dbReference type="ChEBI" id="CHEBI:77129"/>
        <dbReference type="ChEBI" id="CHEBI:186738"/>
    </reaction>
</comment>
<evidence type="ECO:0000256" key="7">
    <source>
        <dbReference type="ARBA" id="ARBA00044064"/>
    </source>
</evidence>
<dbReference type="Proteomes" id="UP000092461">
    <property type="component" value="Unassembled WGS sequence"/>
</dbReference>
<organism evidence="14 15">
    <name type="scientific">Lutzomyia longipalpis</name>
    <name type="common">Sand fly</name>
    <dbReference type="NCBI Taxonomy" id="7200"/>
    <lineage>
        <taxon>Eukaryota</taxon>
        <taxon>Metazoa</taxon>
        <taxon>Ecdysozoa</taxon>
        <taxon>Arthropoda</taxon>
        <taxon>Hexapoda</taxon>
        <taxon>Insecta</taxon>
        <taxon>Pterygota</taxon>
        <taxon>Neoptera</taxon>
        <taxon>Endopterygota</taxon>
        <taxon>Diptera</taxon>
        <taxon>Nematocera</taxon>
        <taxon>Psychodoidea</taxon>
        <taxon>Psychodidae</taxon>
        <taxon>Lutzomyia</taxon>
        <taxon>Lutzomyia</taxon>
    </lineage>
</organism>
<protein>
    <recommendedName>
        <fullName evidence="7">sn-1-specific diacylglycerol lipase ABHD11</fullName>
        <ecNumber evidence="3">3.1.1.116</ecNumber>
    </recommendedName>
    <alternativeName>
        <fullName evidence="4">Alpha/beta hydrolase domain-containing protein 11</fullName>
    </alternativeName>
</protein>
<sequence>MARLVKIFPENLVKFSVFPRRFAHTVQPVKLTYDEYLPKDQTTPGGAPVLIMHGLFGSRQNWRGISKRLTQVLKPGRRILSLDARNHGQSPHTHEHTYQHMAEDVREMIRGIPEAEKVILMGHSMGGRCMMYFALEYPELVESAIIVDISPFSNAHFVGNLNDMKELLKTLQNISIDPKLTPSAARKVADTKISGIMREKATRDFILLNLYKNDDSSFQWKFNIEGLLANIEASISRFPEEMLQKKYTGPVLFIGGADSPYINPKDLPRMQESFPQARLEFIANAGHLVHVQKPLEFLDLVVNFLNR</sequence>
<evidence type="ECO:0000259" key="12">
    <source>
        <dbReference type="Pfam" id="PF00561"/>
    </source>
</evidence>
<comment type="catalytic activity">
    <reaction evidence="5">
        <text>a 1,2-diacyl-sn-glycerol + H2O = a 2-acylglycerol + a fatty acid + H(+)</text>
        <dbReference type="Rhea" id="RHEA:33275"/>
        <dbReference type="ChEBI" id="CHEBI:15377"/>
        <dbReference type="ChEBI" id="CHEBI:15378"/>
        <dbReference type="ChEBI" id="CHEBI:17389"/>
        <dbReference type="ChEBI" id="CHEBI:17815"/>
        <dbReference type="ChEBI" id="CHEBI:28868"/>
        <dbReference type="EC" id="3.1.1.116"/>
    </reaction>
</comment>
<dbReference type="VEuPathDB" id="VectorBase:LLOJ008668"/>
<dbReference type="EC" id="3.1.1.116" evidence="3"/>
<comment type="catalytic activity">
    <reaction evidence="6">
        <text>a 1,3-diacyl-sn-glycerol + H2O = a 1-acyl-sn-glycerol + a fatty acid + H(+)</text>
        <dbReference type="Rhea" id="RHEA:38503"/>
        <dbReference type="ChEBI" id="CHEBI:15377"/>
        <dbReference type="ChEBI" id="CHEBI:15378"/>
        <dbReference type="ChEBI" id="CHEBI:28868"/>
        <dbReference type="ChEBI" id="CHEBI:64683"/>
        <dbReference type="ChEBI" id="CHEBI:77272"/>
    </reaction>
</comment>
<evidence type="ECO:0000313" key="15">
    <source>
        <dbReference type="Proteomes" id="UP000092461"/>
    </source>
</evidence>
<reference evidence="14" key="3">
    <citation type="submission" date="2020-05" db="UniProtKB">
        <authorList>
            <consortium name="EnsemblMetazoa"/>
        </authorList>
    </citation>
    <scope>IDENTIFICATION</scope>
    <source>
        <strain evidence="14">Jacobina</strain>
    </source>
</reference>
<evidence type="ECO:0000256" key="8">
    <source>
        <dbReference type="ARBA" id="ARBA00048283"/>
    </source>
</evidence>
<reference evidence="15" key="1">
    <citation type="submission" date="2012-05" db="EMBL/GenBank/DDBJ databases">
        <title>Whole Genome Assembly of Lutzomyia longipalpis.</title>
        <authorList>
            <person name="Richards S."/>
            <person name="Qu C."/>
            <person name="Dillon R."/>
            <person name="Worley K."/>
            <person name="Scherer S."/>
            <person name="Batterton M."/>
            <person name="Taylor A."/>
            <person name="Hawes A."/>
            <person name="Hernandez B."/>
            <person name="Kovar C."/>
            <person name="Mandapat C."/>
            <person name="Pham C."/>
            <person name="Qu C."/>
            <person name="Jing C."/>
            <person name="Bess C."/>
            <person name="Bandaranaike D."/>
            <person name="Ngo D."/>
            <person name="Ongeri F."/>
            <person name="Arias F."/>
            <person name="Lara F."/>
            <person name="Weissenberger G."/>
            <person name="Kamau G."/>
            <person name="Han H."/>
            <person name="Shen H."/>
            <person name="Dinh H."/>
            <person name="Khalil I."/>
            <person name="Jones J."/>
            <person name="Shafer J."/>
            <person name="Jayaseelan J."/>
            <person name="Quiroz J."/>
            <person name="Blankenburg K."/>
            <person name="Nguyen L."/>
            <person name="Jackson L."/>
            <person name="Francisco L."/>
            <person name="Tang L.-Y."/>
            <person name="Pu L.-L."/>
            <person name="Perales L."/>
            <person name="Lorensuhewa L."/>
            <person name="Munidasa M."/>
            <person name="Coyle M."/>
            <person name="Taylor M."/>
            <person name="Puazo M."/>
            <person name="Firestine M."/>
            <person name="Scheel M."/>
            <person name="Javaid M."/>
            <person name="Wang M."/>
            <person name="Li M."/>
            <person name="Tabassum N."/>
            <person name="Saada N."/>
            <person name="Osuji N."/>
            <person name="Aqrawi P."/>
            <person name="Fu Q."/>
            <person name="Thornton R."/>
            <person name="Raj R."/>
            <person name="Goodspeed R."/>
            <person name="Mata R."/>
            <person name="Najjar R."/>
            <person name="Gubbala S."/>
            <person name="Lee S."/>
            <person name="Denson S."/>
            <person name="Patil S."/>
            <person name="Macmil S."/>
            <person name="Qi S."/>
            <person name="Matskevitch T."/>
            <person name="Palculict T."/>
            <person name="Mathew T."/>
            <person name="Vee V."/>
            <person name="Velamala V."/>
            <person name="Korchina V."/>
            <person name="Cai W."/>
            <person name="Liu W."/>
            <person name="Dai W."/>
            <person name="Zou X."/>
            <person name="Zhu Y."/>
            <person name="Zhang Y."/>
            <person name="Wu Y.-Q."/>
            <person name="Xin Y."/>
            <person name="Nazarath L."/>
            <person name="Kovar C."/>
            <person name="Han Y."/>
            <person name="Muzny D."/>
            <person name="Gibbs R."/>
        </authorList>
    </citation>
    <scope>NUCLEOTIDE SEQUENCE [LARGE SCALE GENOMIC DNA]</scope>
    <source>
        <strain evidence="15">Jacobina</strain>
    </source>
</reference>
<accession>A0A1B0CUN3</accession>
<dbReference type="InterPro" id="IPR000073">
    <property type="entry name" value="AB_hydrolase_1"/>
</dbReference>
<evidence type="ECO:0000256" key="10">
    <source>
        <dbReference type="ARBA" id="ARBA00048513"/>
    </source>
</evidence>
<comment type="catalytic activity">
    <reaction evidence="11">
        <text>1-octadecanoyl-2-(5Z,8Z,11Z,14Z-eicosatetraenoyl)-sn-glycerol + H2O = 2-(5Z,8Z,11Z,14Z-eicosatetraenoyl)-glycerol + octadecanoate + H(+)</text>
        <dbReference type="Rhea" id="RHEA:38507"/>
        <dbReference type="ChEBI" id="CHEBI:15377"/>
        <dbReference type="ChEBI" id="CHEBI:15378"/>
        <dbReference type="ChEBI" id="CHEBI:25629"/>
        <dbReference type="ChEBI" id="CHEBI:52392"/>
        <dbReference type="ChEBI" id="CHEBI:75728"/>
    </reaction>
</comment>
<evidence type="ECO:0000256" key="9">
    <source>
        <dbReference type="ARBA" id="ARBA00048504"/>
    </source>
</evidence>
<proteinExistence type="inferred from homology"/>
<evidence type="ECO:0000313" key="14">
    <source>
        <dbReference type="EnsemblMetazoa" id="LLOJ008668-PA"/>
    </source>
</evidence>
<evidence type="ECO:0000313" key="13">
    <source>
        <dbReference type="EMBL" id="MBC1169084.1"/>
    </source>
</evidence>
<dbReference type="PANTHER" id="PTHR46118:SF4">
    <property type="entry name" value="PROTEIN ABHD11"/>
    <property type="match status" value="1"/>
</dbReference>
<dbReference type="GO" id="GO:0005739">
    <property type="term" value="C:mitochondrion"/>
    <property type="evidence" value="ECO:0007669"/>
    <property type="project" value="TreeGrafter"/>
</dbReference>
<evidence type="ECO:0000256" key="2">
    <source>
        <dbReference type="ARBA" id="ARBA00022801"/>
    </source>
</evidence>
<reference evidence="13" key="2">
    <citation type="journal article" date="2020" name="BMC">
        <title>Leishmania infection induces a limited differential gene expression in the sand fly midgut.</title>
        <authorList>
            <person name="Coutinho-Abreu I.V."/>
            <person name="Serafim T.D."/>
            <person name="Meneses C."/>
            <person name="Kamhawi S."/>
            <person name="Oliveira F."/>
            <person name="Valenzuela J.G."/>
        </authorList>
    </citation>
    <scope>NUCLEOTIDE SEQUENCE</scope>
    <source>
        <strain evidence="13">Jacobina</strain>
        <tissue evidence="13">Midgut</tissue>
    </source>
</reference>
<dbReference type="PANTHER" id="PTHR46118">
    <property type="entry name" value="PROTEIN ABHD11"/>
    <property type="match status" value="1"/>
</dbReference>
<comment type="similarity">
    <text evidence="1">Belongs to the AB hydrolase superfamily.</text>
</comment>